<feature type="transmembrane region" description="Helical" evidence="2">
    <location>
        <begin position="70"/>
        <end position="97"/>
    </location>
</feature>
<keyword evidence="2" id="KW-1133">Transmembrane helix</keyword>
<feature type="region of interest" description="Disordered" evidence="1">
    <location>
        <begin position="217"/>
        <end position="236"/>
    </location>
</feature>
<evidence type="ECO:0000313" key="3">
    <source>
        <dbReference type="EMBL" id="AIF04248.1"/>
    </source>
</evidence>
<evidence type="ECO:0000256" key="1">
    <source>
        <dbReference type="SAM" id="MobiDB-lite"/>
    </source>
</evidence>
<name>A0A075GR91_9EURY</name>
<proteinExistence type="predicted"/>
<sequence>MNMKCHYEGCRSHSTITGASGASYCRKHSHLLSHIEEVVCPKGCGKLSYKPVYIRAKVSVENIRNSPAHLLLAVILGFCLVISRELVFLVFAAAALYHGAGRKQDFGKGKYVCKNENEFGGRRGCNGVLIDSKSMSFHFMKENYERIISKTNGERNSSLVCTICNQKMENIPINYWFWVDNPIKYLRGWWKEKKGDFDACLNCSMFWFGEDYERHSKSPVNPTAMSRVRMDRKSEF</sequence>
<dbReference type="EMBL" id="KF900703">
    <property type="protein sequence ID" value="AIF04248.1"/>
    <property type="molecule type" value="Genomic_DNA"/>
</dbReference>
<protein>
    <submittedName>
        <fullName evidence="3">Uncharacterized protein</fullName>
    </submittedName>
</protein>
<dbReference type="AlphaFoldDB" id="A0A075GR91"/>
<organism evidence="3">
    <name type="scientific">uncultured marine group II/III euryarchaeote KM3_172_F11</name>
    <dbReference type="NCBI Taxonomy" id="1457929"/>
    <lineage>
        <taxon>Archaea</taxon>
        <taxon>Methanobacteriati</taxon>
        <taxon>Methanobacteriota</taxon>
        <taxon>environmental samples</taxon>
    </lineage>
</organism>
<accession>A0A075GR91</accession>
<keyword evidence="2" id="KW-0472">Membrane</keyword>
<keyword evidence="2" id="KW-0812">Transmembrane</keyword>
<reference evidence="3" key="1">
    <citation type="journal article" date="2014" name="Genome Biol. Evol.">
        <title>Pangenome evidence for extensive interdomain horizontal transfer affecting lineage core and shell genes in uncultured planktonic thaumarchaeota and euryarchaeota.</title>
        <authorList>
            <person name="Deschamps P."/>
            <person name="Zivanovic Y."/>
            <person name="Moreira D."/>
            <person name="Rodriguez-Valera F."/>
            <person name="Lopez-Garcia P."/>
        </authorList>
    </citation>
    <scope>NUCLEOTIDE SEQUENCE</scope>
</reference>
<evidence type="ECO:0000256" key="2">
    <source>
        <dbReference type="SAM" id="Phobius"/>
    </source>
</evidence>